<reference evidence="2 3" key="1">
    <citation type="submission" date="2023-10" db="EMBL/GenBank/DDBJ databases">
        <title>Eight complete genome sequences of bacteria isolated from laboratory stock of Giant Kelp gametophytes.</title>
        <authorList>
            <person name="Tolentino B."/>
            <person name="Nuzhdin S."/>
        </authorList>
    </citation>
    <scope>NUCLEOTIDE SEQUENCE [LARGE SCALE GENOMIC DNA]</scope>
    <source>
        <strain evidence="2 3">LC.270.F.C4</strain>
    </source>
</reference>
<evidence type="ECO:0008006" key="4">
    <source>
        <dbReference type="Google" id="ProtNLM"/>
    </source>
</evidence>
<dbReference type="Proteomes" id="UP001302666">
    <property type="component" value="Chromosome"/>
</dbReference>
<evidence type="ECO:0000256" key="1">
    <source>
        <dbReference type="SAM" id="MobiDB-lite"/>
    </source>
</evidence>
<proteinExistence type="predicted"/>
<sequence length="133" mass="14786">MKVEGHKKLIRKLSSLPDAQRRHVRKSIATSTEEGARVARVLAPNTTGETRDEITTEYHDNGMVGEVVVIASGAPQADKDRAYSVEHGRKKGDRGTTEGSHHVQRTRQYLGKKFRNRISRAVRKAAKEVASRG</sequence>
<accession>A0ABZ0HE21</accession>
<evidence type="ECO:0000313" key="2">
    <source>
        <dbReference type="EMBL" id="WOI32879.1"/>
    </source>
</evidence>
<dbReference type="EMBL" id="CP136704">
    <property type="protein sequence ID" value="WOI32879.1"/>
    <property type="molecule type" value="Genomic_DNA"/>
</dbReference>
<organism evidence="2 3">
    <name type="scientific">Tritonibacter scottomollicae</name>
    <name type="common">Epibacterium scottomollicae</name>
    <dbReference type="NCBI Taxonomy" id="483013"/>
    <lineage>
        <taxon>Bacteria</taxon>
        <taxon>Pseudomonadati</taxon>
        <taxon>Pseudomonadota</taxon>
        <taxon>Alphaproteobacteria</taxon>
        <taxon>Rhodobacterales</taxon>
        <taxon>Paracoccaceae</taxon>
        <taxon>Tritonibacter</taxon>
    </lineage>
</organism>
<name>A0ABZ0HE21_TRISK</name>
<evidence type="ECO:0000313" key="3">
    <source>
        <dbReference type="Proteomes" id="UP001302666"/>
    </source>
</evidence>
<keyword evidence="3" id="KW-1185">Reference proteome</keyword>
<dbReference type="RefSeq" id="WP_317385153.1">
    <property type="nucleotide sequence ID" value="NZ_CP136704.1"/>
</dbReference>
<feature type="compositionally biased region" description="Basic and acidic residues" evidence="1">
    <location>
        <begin position="77"/>
        <end position="101"/>
    </location>
</feature>
<protein>
    <recommendedName>
        <fullName evidence="4">HK97 gp10 family phage protein</fullName>
    </recommendedName>
</protein>
<gene>
    <name evidence="2" type="ORF">R1T40_18375</name>
</gene>
<feature type="region of interest" description="Disordered" evidence="1">
    <location>
        <begin position="73"/>
        <end position="105"/>
    </location>
</feature>